<name>A0AAE2SBX5_9BACT</name>
<dbReference type="Gene3D" id="3.40.50.150">
    <property type="entry name" value="Vaccinia Virus protein VP39"/>
    <property type="match status" value="1"/>
</dbReference>
<protein>
    <submittedName>
        <fullName evidence="2">4-mercaptohistidine N1-methyltransferase</fullName>
    </submittedName>
</protein>
<dbReference type="Proteomes" id="UP000634206">
    <property type="component" value="Unassembled WGS sequence"/>
</dbReference>
<comment type="caution">
    <text evidence="2">The sequence shown here is derived from an EMBL/GenBank/DDBJ whole genome shotgun (WGS) entry which is preliminary data.</text>
</comment>
<dbReference type="NCBIfam" id="TIGR04345">
    <property type="entry name" value="ovoA_Cterm"/>
    <property type="match status" value="1"/>
</dbReference>
<evidence type="ECO:0000313" key="3">
    <source>
        <dbReference type="Proteomes" id="UP000634206"/>
    </source>
</evidence>
<dbReference type="SUPFAM" id="SSF53335">
    <property type="entry name" value="S-adenosyl-L-methionine-dependent methyltransferases"/>
    <property type="match status" value="1"/>
</dbReference>
<dbReference type="PANTHER" id="PTHR45445:SF2">
    <property type="entry name" value="METHYLTRANSFERASE TYPE 11 DOMAIN-CONTAINING PROTEIN"/>
    <property type="match status" value="1"/>
</dbReference>
<dbReference type="InterPro" id="IPR029063">
    <property type="entry name" value="SAM-dependent_MTases_sf"/>
</dbReference>
<dbReference type="Pfam" id="PF08242">
    <property type="entry name" value="Methyltransf_12"/>
    <property type="match status" value="1"/>
</dbReference>
<dbReference type="InterPro" id="IPR027625">
    <property type="entry name" value="OvoA_Cterm"/>
</dbReference>
<gene>
    <name evidence="2" type="ORF">JIN83_10295</name>
</gene>
<evidence type="ECO:0000259" key="1">
    <source>
        <dbReference type="Pfam" id="PF08242"/>
    </source>
</evidence>
<dbReference type="AlphaFoldDB" id="A0AAE2SBX5"/>
<evidence type="ECO:0000313" key="2">
    <source>
        <dbReference type="EMBL" id="MBK1855350.1"/>
    </source>
</evidence>
<dbReference type="EMBL" id="JAENIG010000006">
    <property type="protein sequence ID" value="MBK1855350.1"/>
    <property type="molecule type" value="Genomic_DNA"/>
</dbReference>
<accession>A0AAE2SBX5</accession>
<sequence length="241" mass="27085">MANVYESDQLLSEYLLMHYGSEEEIMPWKFGPKEAIGFPARTVAYFPEENCDRTLDLGCAVGRSSFELSRSSAEVIGIDFSQSFIDAAETLRSSGQHDYQILETGKQSRPATATLPDGAIPERVRFLQGDAMNLPDSLGSFDRVHAANLICRLPEPQKLLQRLGSLVRPGGTLVLATPCTWLDEFTPPANQPQSDTFSWLKDELAEHFELCSQHDEPFLIRETARKFQWTVSLVSVWKRKA</sequence>
<keyword evidence="3" id="KW-1185">Reference proteome</keyword>
<dbReference type="PANTHER" id="PTHR45445">
    <property type="match status" value="1"/>
</dbReference>
<dbReference type="CDD" id="cd02440">
    <property type="entry name" value="AdoMet_MTases"/>
    <property type="match status" value="1"/>
</dbReference>
<feature type="domain" description="Methyltransferase type 12" evidence="1">
    <location>
        <begin position="55"/>
        <end position="173"/>
    </location>
</feature>
<proteinExistence type="predicted"/>
<reference evidence="2" key="1">
    <citation type="submission" date="2021-01" db="EMBL/GenBank/DDBJ databases">
        <title>Modified the classification status of verrucomicrobia.</title>
        <authorList>
            <person name="Feng X."/>
        </authorList>
    </citation>
    <scope>NUCLEOTIDE SEQUENCE</scope>
    <source>
        <strain evidence="2">5K15</strain>
    </source>
</reference>
<organism evidence="2 3">
    <name type="scientific">Oceaniferula flava</name>
    <dbReference type="NCBI Taxonomy" id="2800421"/>
    <lineage>
        <taxon>Bacteria</taxon>
        <taxon>Pseudomonadati</taxon>
        <taxon>Verrucomicrobiota</taxon>
        <taxon>Verrucomicrobiia</taxon>
        <taxon>Verrucomicrobiales</taxon>
        <taxon>Verrucomicrobiaceae</taxon>
        <taxon>Oceaniferula</taxon>
    </lineage>
</organism>
<dbReference type="InterPro" id="IPR013217">
    <property type="entry name" value="Methyltransf_12"/>
</dbReference>